<evidence type="ECO:0000256" key="1">
    <source>
        <dbReference type="SAM" id="Phobius"/>
    </source>
</evidence>
<sequence>MESTSQKNIRPKRSWLSFSLRAMLVIVTLLCAVLGWIGRDIYQARIESDVAAKVEAVWGTVVYDYQLATFEEARQSYPGVYGGPTAPPTSPQPPWLDRQLGFPVQARIVRIEFEHRSRYENYGGMLAPIPVPKDIPAKLVPDLLQLPRLEQITFNFGELNDESFELLSQMPALKELWLSGSIKPANVRALSKARKLESFYLLCLNCDDRLLNELAKLPALKSLDCSGENITGDGIASLGQCTQLESMRLRNISRLTDEDFRPMASLKQLQSLQIDHCRITARSYPTFSQLPKLETLLINTIPTSYPLFNKPSSFQSLAEMQAEYEDPMPRINF</sequence>
<evidence type="ECO:0000313" key="3">
    <source>
        <dbReference type="Proteomes" id="UP000237819"/>
    </source>
</evidence>
<dbReference type="GO" id="GO:0031146">
    <property type="term" value="P:SCF-dependent proteasomal ubiquitin-dependent protein catabolic process"/>
    <property type="evidence" value="ECO:0007669"/>
    <property type="project" value="TreeGrafter"/>
</dbReference>
<comment type="caution">
    <text evidence="2">The sequence shown here is derived from an EMBL/GenBank/DDBJ whole genome shotgun (WGS) entry which is preliminary data.</text>
</comment>
<keyword evidence="1" id="KW-0472">Membrane</keyword>
<evidence type="ECO:0000313" key="2">
    <source>
        <dbReference type="EMBL" id="PQO46281.1"/>
    </source>
</evidence>
<dbReference type="OrthoDB" id="271345at2"/>
<dbReference type="Proteomes" id="UP000237819">
    <property type="component" value="Unassembled WGS sequence"/>
</dbReference>
<feature type="transmembrane region" description="Helical" evidence="1">
    <location>
        <begin position="20"/>
        <end position="38"/>
    </location>
</feature>
<accession>A0A2S8GPK3</accession>
<dbReference type="PANTHER" id="PTHR13318">
    <property type="entry name" value="PARTNER OF PAIRED, ISOFORM B-RELATED"/>
    <property type="match status" value="1"/>
</dbReference>
<dbReference type="EMBL" id="PUHZ01000010">
    <property type="protein sequence ID" value="PQO46281.1"/>
    <property type="molecule type" value="Genomic_DNA"/>
</dbReference>
<evidence type="ECO:0008006" key="4">
    <source>
        <dbReference type="Google" id="ProtNLM"/>
    </source>
</evidence>
<dbReference type="RefSeq" id="WP_105335253.1">
    <property type="nucleotide sequence ID" value="NZ_PUHZ01000010.1"/>
</dbReference>
<reference evidence="2 3" key="1">
    <citation type="submission" date="2018-02" db="EMBL/GenBank/DDBJ databases">
        <title>Comparative genomes isolates from brazilian mangrove.</title>
        <authorList>
            <person name="Araujo J.E."/>
            <person name="Taketani R.G."/>
            <person name="Silva M.C.P."/>
            <person name="Loureco M.V."/>
            <person name="Andreote F.D."/>
        </authorList>
    </citation>
    <scope>NUCLEOTIDE SEQUENCE [LARGE SCALE GENOMIC DNA]</scope>
    <source>
        <strain evidence="2 3">Nap-Phe MGV</strain>
    </source>
</reference>
<keyword evidence="1" id="KW-0812">Transmembrane</keyword>
<name>A0A2S8GPK3_9BACT</name>
<keyword evidence="1" id="KW-1133">Transmembrane helix</keyword>
<dbReference type="SUPFAM" id="SSF52047">
    <property type="entry name" value="RNI-like"/>
    <property type="match status" value="1"/>
</dbReference>
<dbReference type="AlphaFoldDB" id="A0A2S8GPK3"/>
<protein>
    <recommendedName>
        <fullName evidence="4">Leucine Rich repeats (2 copies)</fullName>
    </recommendedName>
</protein>
<gene>
    <name evidence="2" type="ORF">C5Y93_09855</name>
</gene>
<dbReference type="GO" id="GO:0019005">
    <property type="term" value="C:SCF ubiquitin ligase complex"/>
    <property type="evidence" value="ECO:0007669"/>
    <property type="project" value="TreeGrafter"/>
</dbReference>
<dbReference type="Gene3D" id="3.80.10.10">
    <property type="entry name" value="Ribonuclease Inhibitor"/>
    <property type="match status" value="1"/>
</dbReference>
<dbReference type="InterPro" id="IPR032675">
    <property type="entry name" value="LRR_dom_sf"/>
</dbReference>
<proteinExistence type="predicted"/>
<organism evidence="2 3">
    <name type="scientific">Blastopirellula marina</name>
    <dbReference type="NCBI Taxonomy" id="124"/>
    <lineage>
        <taxon>Bacteria</taxon>
        <taxon>Pseudomonadati</taxon>
        <taxon>Planctomycetota</taxon>
        <taxon>Planctomycetia</taxon>
        <taxon>Pirellulales</taxon>
        <taxon>Pirellulaceae</taxon>
        <taxon>Blastopirellula</taxon>
    </lineage>
</organism>